<evidence type="ECO:0000313" key="3">
    <source>
        <dbReference type="EMBL" id="CAB4686131.1"/>
    </source>
</evidence>
<protein>
    <submittedName>
        <fullName evidence="3">Unannotated protein</fullName>
    </submittedName>
</protein>
<dbReference type="InterPro" id="IPR011990">
    <property type="entry name" value="TPR-like_helical_dom_sf"/>
</dbReference>
<dbReference type="EMBL" id="CAEZXH010000050">
    <property type="protein sequence ID" value="CAB4686131.1"/>
    <property type="molecule type" value="Genomic_DNA"/>
</dbReference>
<accession>A0A6J6NHE3</accession>
<sequence>MQLIPGVRLNFSKSALGLSVGVPGARVSVNTKGQVYSSVGLPGTGLYSVEQTSLRGTKSQRRNKQAQTAEVASAAQTPAPTPGLIATKRERAFHKFLLAAFDEENKWPDKKVIRQTQLLAREFPLLELPCLAIAAIHAMRNDESVTDGELWMTQLWEKRKELFENYIADKYFSRMYPQVQLTRGISSPYPFNLTALGLLYSEVLQGTGKVKEAKEVVKSLTPTPFTAISLAELNIDLKLYDEVISATEDIEVESDTSGMLQIFRGITFTLQGFHDAAVEVFKTVIAKRSLSEEVLNRALVERAKCYQAMGKKAMAIKDLEKILAREGDYPEIKELISEVGKT</sequence>
<dbReference type="Gene3D" id="1.25.40.10">
    <property type="entry name" value="Tetratricopeptide repeat domain"/>
    <property type="match status" value="1"/>
</dbReference>
<dbReference type="InterPro" id="IPR025330">
    <property type="entry name" value="DUF4236"/>
</dbReference>
<dbReference type="EMBL" id="CAEZZS010000056">
    <property type="protein sequence ID" value="CAB4781909.1"/>
    <property type="molecule type" value="Genomic_DNA"/>
</dbReference>
<dbReference type="AlphaFoldDB" id="A0A6J6NHE3"/>
<feature type="domain" description="DUF4236" evidence="1">
    <location>
        <begin position="2"/>
        <end position="47"/>
    </location>
</feature>
<evidence type="ECO:0000313" key="2">
    <source>
        <dbReference type="EMBL" id="CAB4591026.1"/>
    </source>
</evidence>
<name>A0A6J6NHE3_9ZZZZ</name>
<organism evidence="3">
    <name type="scientific">freshwater metagenome</name>
    <dbReference type="NCBI Taxonomy" id="449393"/>
    <lineage>
        <taxon>unclassified sequences</taxon>
        <taxon>metagenomes</taxon>
        <taxon>ecological metagenomes</taxon>
    </lineage>
</organism>
<dbReference type="Pfam" id="PF14020">
    <property type="entry name" value="DUF4236"/>
    <property type="match status" value="1"/>
</dbReference>
<dbReference type="EMBL" id="CAEZUJ010000004">
    <property type="protein sequence ID" value="CAB4591026.1"/>
    <property type="molecule type" value="Genomic_DNA"/>
</dbReference>
<gene>
    <name evidence="2" type="ORF">UFOPK1811_00165</name>
    <name evidence="3" type="ORF">UFOPK2360_00875</name>
    <name evidence="4" type="ORF">UFOPK2922_01105</name>
</gene>
<evidence type="ECO:0000259" key="1">
    <source>
        <dbReference type="Pfam" id="PF14020"/>
    </source>
</evidence>
<dbReference type="SUPFAM" id="SSF48452">
    <property type="entry name" value="TPR-like"/>
    <property type="match status" value="1"/>
</dbReference>
<proteinExistence type="predicted"/>
<reference evidence="3" key="1">
    <citation type="submission" date="2020-05" db="EMBL/GenBank/DDBJ databases">
        <authorList>
            <person name="Chiriac C."/>
            <person name="Salcher M."/>
            <person name="Ghai R."/>
            <person name="Kavagutti S V."/>
        </authorList>
    </citation>
    <scope>NUCLEOTIDE SEQUENCE</scope>
</reference>
<evidence type="ECO:0000313" key="4">
    <source>
        <dbReference type="EMBL" id="CAB4781909.1"/>
    </source>
</evidence>